<organism evidence="1">
    <name type="scientific">Tanacetum cinerariifolium</name>
    <name type="common">Dalmatian daisy</name>
    <name type="synonym">Chrysanthemum cinerariifolium</name>
    <dbReference type="NCBI Taxonomy" id="118510"/>
    <lineage>
        <taxon>Eukaryota</taxon>
        <taxon>Viridiplantae</taxon>
        <taxon>Streptophyta</taxon>
        <taxon>Embryophyta</taxon>
        <taxon>Tracheophyta</taxon>
        <taxon>Spermatophyta</taxon>
        <taxon>Magnoliopsida</taxon>
        <taxon>eudicotyledons</taxon>
        <taxon>Gunneridae</taxon>
        <taxon>Pentapetalae</taxon>
        <taxon>asterids</taxon>
        <taxon>campanulids</taxon>
        <taxon>Asterales</taxon>
        <taxon>Asteraceae</taxon>
        <taxon>Asteroideae</taxon>
        <taxon>Anthemideae</taxon>
        <taxon>Anthemidinae</taxon>
        <taxon>Tanacetum</taxon>
    </lineage>
</organism>
<evidence type="ECO:0000313" key="1">
    <source>
        <dbReference type="EMBL" id="GFD50923.1"/>
    </source>
</evidence>
<sequence>MMGDVSDQKIPIPGLTIIRILNQAKSPDLLPHQGLKAFQPFAECLMIINGKNIPLLDVPLSHFYPP</sequence>
<accession>A0A699WUR4</accession>
<reference evidence="1" key="1">
    <citation type="journal article" date="2019" name="Sci. Rep.">
        <title>Draft genome of Tanacetum cinerariifolium, the natural source of mosquito coil.</title>
        <authorList>
            <person name="Yamashiro T."/>
            <person name="Shiraishi A."/>
            <person name="Satake H."/>
            <person name="Nakayama K."/>
        </authorList>
    </citation>
    <scope>NUCLEOTIDE SEQUENCE</scope>
</reference>
<name>A0A699WUR4_TANCI</name>
<dbReference type="EMBL" id="BKCJ011763461">
    <property type="protein sequence ID" value="GFD50923.1"/>
    <property type="molecule type" value="Genomic_DNA"/>
</dbReference>
<proteinExistence type="predicted"/>
<dbReference type="AlphaFoldDB" id="A0A699WUR4"/>
<comment type="caution">
    <text evidence="1">The sequence shown here is derived from an EMBL/GenBank/DDBJ whole genome shotgun (WGS) entry which is preliminary data.</text>
</comment>
<protein>
    <submittedName>
        <fullName evidence="1">Uncharacterized protein</fullName>
    </submittedName>
</protein>
<gene>
    <name evidence="1" type="ORF">Tci_922892</name>
</gene>